<evidence type="ECO:0000313" key="7">
    <source>
        <dbReference type="EMBL" id="NHB76981.1"/>
    </source>
</evidence>
<evidence type="ECO:0000259" key="6">
    <source>
        <dbReference type="Pfam" id="PF01593"/>
    </source>
</evidence>
<dbReference type="EMBL" id="JAANHS010000006">
    <property type="protein sequence ID" value="NHB76981.1"/>
    <property type="molecule type" value="Genomic_DNA"/>
</dbReference>
<reference evidence="7 8" key="1">
    <citation type="journal article" date="2022" name="Microorganisms">
        <title>Genome Sequence and Characterization of a Xanthorhodopsin-Containing, Aerobic Anoxygenic Phototrophic Rhodobacter Species, Isolated from Mesophilic Conditions at Yellowstone National Park.</title>
        <authorList>
            <person name="Kyndt J.A."/>
            <person name="Robertson S."/>
            <person name="Shoffstall I.B."/>
            <person name="Ramaley R.F."/>
            <person name="Meyer T.E."/>
        </authorList>
    </citation>
    <scope>NUCLEOTIDE SEQUENCE [LARGE SCALE GENOMIC DNA]</scope>
    <source>
        <strain evidence="7 8">M37P</strain>
    </source>
</reference>
<accession>A0ABX0G8F2</accession>
<proteinExistence type="inferred from homology"/>
<evidence type="ECO:0000256" key="2">
    <source>
        <dbReference type="ARBA" id="ARBA00006046"/>
    </source>
</evidence>
<dbReference type="SUPFAM" id="SSF51905">
    <property type="entry name" value="FAD/NAD(P)-binding domain"/>
    <property type="match status" value="1"/>
</dbReference>
<evidence type="ECO:0000256" key="1">
    <source>
        <dbReference type="ARBA" id="ARBA00004829"/>
    </source>
</evidence>
<feature type="domain" description="Amine oxidase" evidence="6">
    <location>
        <begin position="30"/>
        <end position="503"/>
    </location>
</feature>
<keyword evidence="4 5" id="KW-0560">Oxidoreductase</keyword>
<keyword evidence="8" id="KW-1185">Reference proteome</keyword>
<comment type="pathway">
    <text evidence="1 5">Carotenoid biosynthesis.</text>
</comment>
<dbReference type="PANTHER" id="PTHR43734:SF3">
    <property type="entry name" value="B-CAROTENE KETOLASE"/>
    <property type="match status" value="1"/>
</dbReference>
<dbReference type="Proteomes" id="UP001515660">
    <property type="component" value="Unassembled WGS sequence"/>
</dbReference>
<comment type="caution">
    <text evidence="7">The sequence shown here is derived from an EMBL/GenBank/DDBJ whole genome shotgun (WGS) entry which is preliminary data.</text>
</comment>
<evidence type="ECO:0000313" key="8">
    <source>
        <dbReference type="Proteomes" id="UP001515660"/>
    </source>
</evidence>
<dbReference type="NCBIfam" id="TIGR02734">
    <property type="entry name" value="crtI_fam"/>
    <property type="match status" value="1"/>
</dbReference>
<protein>
    <submittedName>
        <fullName evidence="7">Phytoene desaturase</fullName>
    </submittedName>
</protein>
<dbReference type="Pfam" id="PF01593">
    <property type="entry name" value="Amino_oxidase"/>
    <property type="match status" value="1"/>
</dbReference>
<dbReference type="InterPro" id="IPR036188">
    <property type="entry name" value="FAD/NAD-bd_sf"/>
</dbReference>
<gene>
    <name evidence="7" type="ORF">G8O29_09540</name>
</gene>
<comment type="similarity">
    <text evidence="2 5">Belongs to the carotenoid/retinoid oxidoreductase family.</text>
</comment>
<dbReference type="RefSeq" id="WP_166403014.1">
    <property type="nucleotide sequence ID" value="NZ_JAANHS010000006.1"/>
</dbReference>
<sequence>MTQHTRSGQVDRLPSALDGRGRAVVIGAGLGGLASAMRLGAKGWQVTVVDRLDRPGGRGSSITQGGHRFDLGPTIVTVPQTLRELWAVCGRDFDRDVRLVPMDPYYRILWQDGSSFTMGPGDARMEAEVARLSPGDLPGFRRFLKDAEARYWFGFEDLGRRSMHRLVDLIKVLPKFAWYRADRSVHAHAARRVKDERLRFALSFHPLFIGGDPFHVTSMYALVSHLERAFGVHYAMGGVQAIAEAMAAVVRDQGGFVVQGVEADEVLVAGGRASGVKLADGRVLAADVVVSNADPGTTYTRLLRKQPVKRWTAPRLMRSRWSMSLFVWYFGTRGTREMWPEVGHHSIVVGPRYRAHIRDIFQTGKLSEDMSLYVHRPSVTDPSVAPEGDDTFYVLSPVPHLGHDNGVDWAQEAEPYRQKMLKVLEERLLPGLTGRVTESLVFTPETFRDRYLSPHGAGFSLEPRILQSAWFRPHNVSEELPGLYLAGAGTHPGAGVPGVIGTAEVLASLVPDAPVAARASVRMAAE</sequence>
<dbReference type="InterPro" id="IPR002937">
    <property type="entry name" value="Amino_oxidase"/>
</dbReference>
<dbReference type="PANTHER" id="PTHR43734">
    <property type="entry name" value="PHYTOENE DESATURASE"/>
    <property type="match status" value="1"/>
</dbReference>
<evidence type="ECO:0000256" key="4">
    <source>
        <dbReference type="ARBA" id="ARBA00023002"/>
    </source>
</evidence>
<evidence type="ECO:0000256" key="5">
    <source>
        <dbReference type="RuleBase" id="RU362075"/>
    </source>
</evidence>
<organism evidence="7 8">
    <name type="scientific">Rhodobacter calidifons</name>
    <dbReference type="NCBI Taxonomy" id="2715277"/>
    <lineage>
        <taxon>Bacteria</taxon>
        <taxon>Pseudomonadati</taxon>
        <taxon>Pseudomonadota</taxon>
        <taxon>Alphaproteobacteria</taxon>
        <taxon>Rhodobacterales</taxon>
        <taxon>Rhodobacter group</taxon>
        <taxon>Rhodobacter</taxon>
    </lineage>
</organism>
<keyword evidence="3 5" id="KW-0125">Carotenoid biosynthesis</keyword>
<dbReference type="Gene3D" id="3.50.50.60">
    <property type="entry name" value="FAD/NAD(P)-binding domain"/>
    <property type="match status" value="2"/>
</dbReference>
<name>A0ABX0G8F2_9RHOB</name>
<dbReference type="InterPro" id="IPR014105">
    <property type="entry name" value="Carotenoid/retinoid_OxRdtase"/>
</dbReference>
<evidence type="ECO:0000256" key="3">
    <source>
        <dbReference type="ARBA" id="ARBA00022746"/>
    </source>
</evidence>